<proteinExistence type="predicted"/>
<protein>
    <submittedName>
        <fullName evidence="3">Uncharacterized protein</fullName>
    </submittedName>
</protein>
<dbReference type="Proteomes" id="UP000246740">
    <property type="component" value="Unassembled WGS sequence"/>
</dbReference>
<feature type="transmembrane region" description="Helical" evidence="2">
    <location>
        <begin position="135"/>
        <end position="158"/>
    </location>
</feature>
<feature type="transmembrane region" description="Helical" evidence="2">
    <location>
        <begin position="39"/>
        <end position="59"/>
    </location>
</feature>
<gene>
    <name evidence="3" type="ORF">BCV70DRAFT_201840</name>
</gene>
<evidence type="ECO:0000313" key="3">
    <source>
        <dbReference type="EMBL" id="PWY98528.1"/>
    </source>
</evidence>
<evidence type="ECO:0000256" key="1">
    <source>
        <dbReference type="SAM" id="MobiDB-lite"/>
    </source>
</evidence>
<dbReference type="AlphaFoldDB" id="A0A317XMD0"/>
<keyword evidence="2" id="KW-1133">Transmembrane helix</keyword>
<feature type="transmembrane region" description="Helical" evidence="2">
    <location>
        <begin position="97"/>
        <end position="115"/>
    </location>
</feature>
<accession>A0A317XMD0</accession>
<sequence>MSSSRTSRLAYTAVLVPCMAGYLALLLDRAFGGGGILAFSPWLTTFSVPGSILTLLLLVQRAISLHDAVKLRLTSTGIQYGAKVQGATILSNQGFSLVFRILILTNVVSLLPGLYRSRKAKFGHNSREMIVTEWTIPFAWFFAVSSAVIAAAVLVLTLTQERITYSFIVPTERTSLDSISKSIPETGKKSDTEQDEDQELKSSSKRSPVQDLRPHLLKLTTQQWYKVASTSRRHDIYVRTDSEKTILEAATALSPDHPLHDPSKLTTLSEPYIRISL</sequence>
<dbReference type="InParanoid" id="A0A317XMD0"/>
<evidence type="ECO:0000256" key="2">
    <source>
        <dbReference type="SAM" id="Phobius"/>
    </source>
</evidence>
<keyword evidence="4" id="KW-1185">Reference proteome</keyword>
<dbReference type="OrthoDB" id="2554936at2759"/>
<dbReference type="EMBL" id="KZ819198">
    <property type="protein sequence ID" value="PWY98528.1"/>
    <property type="molecule type" value="Genomic_DNA"/>
</dbReference>
<feature type="transmembrane region" description="Helical" evidence="2">
    <location>
        <begin position="9"/>
        <end position="27"/>
    </location>
</feature>
<evidence type="ECO:0000313" key="4">
    <source>
        <dbReference type="Proteomes" id="UP000246740"/>
    </source>
</evidence>
<organism evidence="3 4">
    <name type="scientific">Testicularia cyperi</name>
    <dbReference type="NCBI Taxonomy" id="1882483"/>
    <lineage>
        <taxon>Eukaryota</taxon>
        <taxon>Fungi</taxon>
        <taxon>Dikarya</taxon>
        <taxon>Basidiomycota</taxon>
        <taxon>Ustilaginomycotina</taxon>
        <taxon>Ustilaginomycetes</taxon>
        <taxon>Ustilaginales</taxon>
        <taxon>Anthracoideaceae</taxon>
        <taxon>Testicularia</taxon>
    </lineage>
</organism>
<keyword evidence="2" id="KW-0812">Transmembrane</keyword>
<reference evidence="3 4" key="1">
    <citation type="journal article" date="2018" name="Mol. Biol. Evol.">
        <title>Broad Genomic Sampling Reveals a Smut Pathogenic Ancestry of the Fungal Clade Ustilaginomycotina.</title>
        <authorList>
            <person name="Kijpornyongpan T."/>
            <person name="Mondo S.J."/>
            <person name="Barry K."/>
            <person name="Sandor L."/>
            <person name="Lee J."/>
            <person name="Lipzen A."/>
            <person name="Pangilinan J."/>
            <person name="LaButti K."/>
            <person name="Hainaut M."/>
            <person name="Henrissat B."/>
            <person name="Grigoriev I.V."/>
            <person name="Spatafora J.W."/>
            <person name="Aime M.C."/>
        </authorList>
    </citation>
    <scope>NUCLEOTIDE SEQUENCE [LARGE SCALE GENOMIC DNA]</scope>
    <source>
        <strain evidence="3 4">MCA 3645</strain>
    </source>
</reference>
<feature type="region of interest" description="Disordered" evidence="1">
    <location>
        <begin position="179"/>
        <end position="209"/>
    </location>
</feature>
<name>A0A317XMD0_9BASI</name>
<keyword evidence="2" id="KW-0472">Membrane</keyword>